<dbReference type="AlphaFoldDB" id="E8R2F1"/>
<feature type="region of interest" description="Disordered" evidence="1">
    <location>
        <begin position="100"/>
        <end position="123"/>
    </location>
</feature>
<protein>
    <recommendedName>
        <fullName evidence="5">PEP-CTERM protein-sorting domain-containing protein</fullName>
    </recommendedName>
</protein>
<proteinExistence type="predicted"/>
<evidence type="ECO:0000256" key="2">
    <source>
        <dbReference type="SAM" id="SignalP"/>
    </source>
</evidence>
<evidence type="ECO:0000313" key="3">
    <source>
        <dbReference type="EMBL" id="ADV61436.1"/>
    </source>
</evidence>
<gene>
    <name evidence="3" type="ordered locus">Isop_0846</name>
</gene>
<evidence type="ECO:0008006" key="5">
    <source>
        <dbReference type="Google" id="ProtNLM"/>
    </source>
</evidence>
<dbReference type="eggNOG" id="ENOG5033WK9">
    <property type="taxonomic scope" value="Bacteria"/>
</dbReference>
<dbReference type="Proteomes" id="UP000008631">
    <property type="component" value="Chromosome"/>
</dbReference>
<organism evidence="3 4">
    <name type="scientific">Isosphaera pallida (strain ATCC 43644 / DSM 9630 / IS1B)</name>
    <dbReference type="NCBI Taxonomy" id="575540"/>
    <lineage>
        <taxon>Bacteria</taxon>
        <taxon>Pseudomonadati</taxon>
        <taxon>Planctomycetota</taxon>
        <taxon>Planctomycetia</taxon>
        <taxon>Isosphaerales</taxon>
        <taxon>Isosphaeraceae</taxon>
        <taxon>Isosphaera</taxon>
    </lineage>
</organism>
<evidence type="ECO:0000256" key="1">
    <source>
        <dbReference type="SAM" id="MobiDB-lite"/>
    </source>
</evidence>
<name>E8R2F1_ISOPI</name>
<reference key="1">
    <citation type="submission" date="2010-11" db="EMBL/GenBank/DDBJ databases">
        <title>The complete sequence of chromosome of Isophaera pallida ATCC 43644.</title>
        <authorList>
            <consortium name="US DOE Joint Genome Institute (JGI-PGF)"/>
            <person name="Lucas S."/>
            <person name="Copeland A."/>
            <person name="Lapidus A."/>
            <person name="Bruce D."/>
            <person name="Goodwin L."/>
            <person name="Pitluck S."/>
            <person name="Kyrpides N."/>
            <person name="Mavromatis K."/>
            <person name="Pagani I."/>
            <person name="Ivanova N."/>
            <person name="Saunders E."/>
            <person name="Brettin T."/>
            <person name="Detter J.C."/>
            <person name="Han C."/>
            <person name="Tapia R."/>
            <person name="Land M."/>
            <person name="Hauser L."/>
            <person name="Markowitz V."/>
            <person name="Cheng J.-F."/>
            <person name="Hugenholtz P."/>
            <person name="Woyke T."/>
            <person name="Wu D."/>
            <person name="Eisen J.A."/>
        </authorList>
    </citation>
    <scope>NUCLEOTIDE SEQUENCE</scope>
    <source>
        <strain>ATCC 43644</strain>
    </source>
</reference>
<dbReference type="SUPFAM" id="SSF55486">
    <property type="entry name" value="Metalloproteases ('zincins'), catalytic domain"/>
    <property type="match status" value="1"/>
</dbReference>
<dbReference type="RefSeq" id="WP_013563725.1">
    <property type="nucleotide sequence ID" value="NC_014962.1"/>
</dbReference>
<dbReference type="KEGG" id="ipa:Isop_0846"/>
<sequence>MNTALSSGVFRWVRASVVGLLAALPGPATFPTLAWGDSIPTFSERFEKVMSWRGPEFEITVSSPSSSSRSSFQTGTSSFTDSWTFTPIWSSNPAWSTASSSTSTWSGSRSSGSPPQSGVSSTTLTPHAFINMGMGPYPFAESLTTGNARPWYESSVAQRLFGGMPGANQIRAFSELVLQRVQDAYERSGVPNLRLTLNPDAGAPRTLSVVSHTRYGPIPQAAGVALSGFSGFSFIDAFSDARNVDELGWLVAHNIAHELMHTFGVDHHDTTGNFLDSGVTNWSTMLDPQATFSASAVADLNSRDFNQVGHATRFSLANGQQIGDMGDVSWSCRHCQMLAFAQQLGGPDVFPAAEVAPVSEPASVMGWGMLISFAAWVVRRRSA</sequence>
<reference evidence="3 4" key="2">
    <citation type="journal article" date="2011" name="Stand. Genomic Sci.">
        <title>Complete genome sequence of Isosphaera pallida type strain (IS1B).</title>
        <authorList>
            <consortium name="US DOE Joint Genome Institute (JGI-PGF)"/>
            <person name="Goker M."/>
            <person name="Cleland D."/>
            <person name="Saunders E."/>
            <person name="Lapidus A."/>
            <person name="Nolan M."/>
            <person name="Lucas S."/>
            <person name="Hammon N."/>
            <person name="Deshpande S."/>
            <person name="Cheng J.F."/>
            <person name="Tapia R."/>
            <person name="Han C."/>
            <person name="Goodwin L."/>
            <person name="Pitluck S."/>
            <person name="Liolios K."/>
            <person name="Pagani I."/>
            <person name="Ivanova N."/>
            <person name="Mavromatis K."/>
            <person name="Pati A."/>
            <person name="Chen A."/>
            <person name="Palaniappan K."/>
            <person name="Land M."/>
            <person name="Hauser L."/>
            <person name="Chang Y.J."/>
            <person name="Jeffries C.D."/>
            <person name="Detter J.C."/>
            <person name="Beck B."/>
            <person name="Woyke T."/>
            <person name="Bristow J."/>
            <person name="Eisen J.A."/>
            <person name="Markowitz V."/>
            <person name="Hugenholtz P."/>
            <person name="Kyrpides N.C."/>
            <person name="Klenk H.P."/>
        </authorList>
    </citation>
    <scope>NUCLEOTIDE SEQUENCE [LARGE SCALE GENOMIC DNA]</scope>
    <source>
        <strain evidence="4">ATCC 43644 / DSM 9630 / IS1B</strain>
    </source>
</reference>
<keyword evidence="4" id="KW-1185">Reference proteome</keyword>
<accession>E8R2F1</accession>
<dbReference type="EMBL" id="CP002353">
    <property type="protein sequence ID" value="ADV61436.1"/>
    <property type="molecule type" value="Genomic_DNA"/>
</dbReference>
<feature type="signal peptide" evidence="2">
    <location>
        <begin position="1"/>
        <end position="30"/>
    </location>
</feature>
<feature type="chain" id="PRO_5003229991" description="PEP-CTERM protein-sorting domain-containing protein" evidence="2">
    <location>
        <begin position="31"/>
        <end position="383"/>
    </location>
</feature>
<dbReference type="InParanoid" id="E8R2F1"/>
<keyword evidence="2" id="KW-0732">Signal</keyword>
<evidence type="ECO:0000313" key="4">
    <source>
        <dbReference type="Proteomes" id="UP000008631"/>
    </source>
</evidence>
<dbReference type="HOGENOM" id="CLU_721159_0_0_0"/>
<dbReference type="OrthoDB" id="273064at2"/>